<feature type="signal peptide" evidence="2">
    <location>
        <begin position="1"/>
        <end position="27"/>
    </location>
</feature>
<gene>
    <name evidence="3" type="ORF">BSAL_11850</name>
</gene>
<sequence>MSSTSCRVHLLTAVVFTMWLVVGGAHASDAAASTPISCANVPISDCTALPQCYVDSSAGVRTCATFTTCTAFTTDVTCGSASACSWSQLLKSCVLKSICNQIMSSELCSTTYGCVFNSLAGCVGCNQLSSTQCVAGGCRLNGTVCIPSAPPPAPPHPHTVSVSMSFPLQPGDYCFRMTDTLSCLSVPDCYFSAQNKSCIANRFCSQFTNATSTTSASVAAKCTASGCRYLTATTTPSNTLLLPALCISPTALCALQNTSAKCWNTTGCVYLVPLSQGSAAPPGNCMSESFCPFTSLTTCSFFGCTASLTACTNPPRPTTTTTKPFSSDTTTTMIVSTPAPTSTLQPATTTATTPAPTKASDGTQAPTSAATTATPTSTKHSDQTPAPTTSSSPPTRQQTTTAPSTTTTQAPQQQTTASPTSAPSASDYCARLNDSPKACWAMSGCYFWQKGSQTWCSSGTVCTSVIRADECTSLGCVAKTTTALFGSGIIACVPPSPPAPTCATIATKKLCLANTSCTIQDNATCVERCPSGYVVCPSTGACASSLSRCVVCSSSQVQCWEWTLRVSALVPLGCSAAVREVKMNA</sequence>
<evidence type="ECO:0000256" key="1">
    <source>
        <dbReference type="SAM" id="MobiDB-lite"/>
    </source>
</evidence>
<organism evidence="3 4">
    <name type="scientific">Bodo saltans</name>
    <name type="common">Flagellated protozoan</name>
    <dbReference type="NCBI Taxonomy" id="75058"/>
    <lineage>
        <taxon>Eukaryota</taxon>
        <taxon>Discoba</taxon>
        <taxon>Euglenozoa</taxon>
        <taxon>Kinetoplastea</taxon>
        <taxon>Metakinetoplastina</taxon>
        <taxon>Eubodonida</taxon>
        <taxon>Bodonidae</taxon>
        <taxon>Bodo</taxon>
    </lineage>
</organism>
<evidence type="ECO:0000313" key="4">
    <source>
        <dbReference type="Proteomes" id="UP000051952"/>
    </source>
</evidence>
<reference evidence="4" key="1">
    <citation type="submission" date="2015-09" db="EMBL/GenBank/DDBJ databases">
        <authorList>
            <consortium name="Pathogen Informatics"/>
        </authorList>
    </citation>
    <scope>NUCLEOTIDE SEQUENCE [LARGE SCALE GENOMIC DNA]</scope>
    <source>
        <strain evidence="4">Lake Konstanz</strain>
    </source>
</reference>
<keyword evidence="2" id="KW-0732">Signal</keyword>
<proteinExistence type="predicted"/>
<dbReference type="AlphaFoldDB" id="A0A0S4J8Q1"/>
<feature type="region of interest" description="Disordered" evidence="1">
    <location>
        <begin position="315"/>
        <end position="426"/>
    </location>
</feature>
<dbReference type="OMA" id="FECISAR"/>
<accession>A0A0S4J8Q1</accession>
<dbReference type="EMBL" id="CYKH01001587">
    <property type="protein sequence ID" value="CUG87772.1"/>
    <property type="molecule type" value="Genomic_DNA"/>
</dbReference>
<dbReference type="Proteomes" id="UP000051952">
    <property type="component" value="Unassembled WGS sequence"/>
</dbReference>
<evidence type="ECO:0000256" key="2">
    <source>
        <dbReference type="SAM" id="SignalP"/>
    </source>
</evidence>
<protein>
    <submittedName>
        <fullName evidence="3">GPI-anchored surface protein, putative</fullName>
    </submittedName>
</protein>
<evidence type="ECO:0000313" key="3">
    <source>
        <dbReference type="EMBL" id="CUG87772.1"/>
    </source>
</evidence>
<name>A0A0S4J8Q1_BODSA</name>
<feature type="chain" id="PRO_5006622200" evidence="2">
    <location>
        <begin position="28"/>
        <end position="585"/>
    </location>
</feature>
<dbReference type="VEuPathDB" id="TriTrypDB:BSAL_11850"/>
<keyword evidence="4" id="KW-1185">Reference proteome</keyword>